<dbReference type="EMBL" id="GBXM01026053">
    <property type="protein sequence ID" value="JAH82524.1"/>
    <property type="molecule type" value="Transcribed_RNA"/>
</dbReference>
<name>A0A0E9VWK2_ANGAN</name>
<accession>A0A0E9VWK2</accession>
<proteinExistence type="predicted"/>
<organism evidence="1">
    <name type="scientific">Anguilla anguilla</name>
    <name type="common">European freshwater eel</name>
    <name type="synonym">Muraena anguilla</name>
    <dbReference type="NCBI Taxonomy" id="7936"/>
    <lineage>
        <taxon>Eukaryota</taxon>
        <taxon>Metazoa</taxon>
        <taxon>Chordata</taxon>
        <taxon>Craniata</taxon>
        <taxon>Vertebrata</taxon>
        <taxon>Euteleostomi</taxon>
        <taxon>Actinopterygii</taxon>
        <taxon>Neopterygii</taxon>
        <taxon>Teleostei</taxon>
        <taxon>Anguilliformes</taxon>
        <taxon>Anguillidae</taxon>
        <taxon>Anguilla</taxon>
    </lineage>
</organism>
<dbReference type="AlphaFoldDB" id="A0A0E9VWK2"/>
<protein>
    <submittedName>
        <fullName evidence="1">Uncharacterized protein</fullName>
    </submittedName>
</protein>
<reference evidence="1" key="1">
    <citation type="submission" date="2014-11" db="EMBL/GenBank/DDBJ databases">
        <authorList>
            <person name="Amaro Gonzalez C."/>
        </authorList>
    </citation>
    <scope>NUCLEOTIDE SEQUENCE</scope>
</reference>
<reference evidence="1" key="2">
    <citation type="journal article" date="2015" name="Fish Shellfish Immunol.">
        <title>Early steps in the European eel (Anguilla anguilla)-Vibrio vulnificus interaction in the gills: Role of the RtxA13 toxin.</title>
        <authorList>
            <person name="Callol A."/>
            <person name="Pajuelo D."/>
            <person name="Ebbesson L."/>
            <person name="Teles M."/>
            <person name="MacKenzie S."/>
            <person name="Amaro C."/>
        </authorList>
    </citation>
    <scope>NUCLEOTIDE SEQUENCE</scope>
</reference>
<sequence length="45" mass="5335">MRILHTINITLRADRLIDPSYTFNTPICKSLFMLSDKYQGHFHIL</sequence>
<evidence type="ECO:0000313" key="1">
    <source>
        <dbReference type="EMBL" id="JAH82524.1"/>
    </source>
</evidence>